<sequence length="54" mass="6341">MKKREEVSKLPRRRDAALAVPYKKDEFISPSDDKKFSKAKSFTSTSLKDKYFKI</sequence>
<dbReference type="EMBL" id="ABHU01000018">
    <property type="protein sequence ID" value="EDU89812.1"/>
    <property type="molecule type" value="Genomic_DNA"/>
</dbReference>
<name>A0A0H3PP21_ECO5C</name>
<dbReference type="BioCyc" id="ECOL478008-HMP:G76-483261-MONOMER"/>
<accession>A0A0H3PP21</accession>
<comment type="caution">
    <text evidence="1">The sequence shown here is derived from an EMBL/GenBank/DDBJ whole genome shotgun (WGS) entry which is preliminary data.</text>
</comment>
<protein>
    <submittedName>
        <fullName evidence="1">Uncharacterized protein</fullName>
    </submittedName>
</protein>
<dbReference type="AlphaFoldDB" id="A0A0H3PP21"/>
<dbReference type="RefSeq" id="WP_000745483.1">
    <property type="nucleotide sequence ID" value="NZ_ABHU01000018.1"/>
</dbReference>
<evidence type="ECO:0000313" key="2">
    <source>
        <dbReference type="Proteomes" id="UP000004641"/>
    </source>
</evidence>
<evidence type="ECO:0000313" key="1">
    <source>
        <dbReference type="EMBL" id="EDU89812.1"/>
    </source>
</evidence>
<organism evidence="1 2">
    <name type="scientific">Escherichia coli O157:H7 (strain EC869)</name>
    <dbReference type="NCBI Taxonomy" id="478008"/>
    <lineage>
        <taxon>Bacteria</taxon>
        <taxon>Pseudomonadati</taxon>
        <taxon>Pseudomonadota</taxon>
        <taxon>Gammaproteobacteria</taxon>
        <taxon>Enterobacterales</taxon>
        <taxon>Enterobacteriaceae</taxon>
        <taxon>Escherichia</taxon>
    </lineage>
</organism>
<dbReference type="Proteomes" id="UP000004641">
    <property type="component" value="Unassembled WGS sequence"/>
</dbReference>
<proteinExistence type="predicted"/>
<gene>
    <name evidence="1" type="ORF">ECH7EC869_3274</name>
</gene>
<reference evidence="1 2" key="1">
    <citation type="journal article" date="2011" name="Appl. Environ. Microbiol.">
        <title>Genome signatures of Escherichia coli O157:H7 isolates from the bovine host reservoir.</title>
        <authorList>
            <person name="Eppinger M."/>
            <person name="Mammel M.K."/>
            <person name="Leclerc J.E."/>
            <person name="Ravel J."/>
            <person name="Cebula T.A."/>
        </authorList>
    </citation>
    <scope>NUCLEOTIDE SEQUENCE [LARGE SCALE GENOMIC DNA]</scope>
    <source>
        <strain evidence="1 2">EC869</strain>
    </source>
</reference>